<comment type="caution">
    <text evidence="1">The sequence shown here is derived from an EMBL/GenBank/DDBJ whole genome shotgun (WGS) entry which is preliminary data.</text>
</comment>
<dbReference type="AlphaFoldDB" id="A0AAD5XW67"/>
<dbReference type="Proteomes" id="UP001212152">
    <property type="component" value="Unassembled WGS sequence"/>
</dbReference>
<gene>
    <name evidence="1" type="ORF">HDU87_000233</name>
</gene>
<proteinExistence type="predicted"/>
<evidence type="ECO:0000313" key="2">
    <source>
        <dbReference type="Proteomes" id="UP001212152"/>
    </source>
</evidence>
<sequence length="464" mass="48159">MAGLSKSPVSAEISDIVCRLCRYASELATPKSLQASPTALDRLHRDAVSSHASAFPAAGVPTASGSVLRNLLLSDVEKLTHMLRNPTSLPSTTATPATMSGLLRSVEATALTAGILLPNTRERILVSVAEVLAVMRAVVDGAGEKTLVCGVHAFLDSVAVMDEVGPEVDVWGLKEGVERVMRNDLLRKDEQSLQSTPYTALLQHLHDLETTQLRLLEVTSTPPSQHPLPLSSLASFPPQYRSNPSIPSQAKVALVLTKKECEPALSVRRKLLFGSIGSGVNMGWKLAVARLAAGSVAIYPAPQDVGAQDLGSDVRDPENLCSPQHTHTLRNATLQRTSSTGLTVHLQNGLALILDFGCAARATEWEGALLEETTTATAAATAAALAAAAAGAPSASRRASISASRPAYAAVNASGGNGGMGQLNRASVVGRRTMSGGGGFRNSSGSVGGGGEYLSYPSASSFVA</sequence>
<accession>A0AAD5XW67</accession>
<protein>
    <submittedName>
        <fullName evidence="1">Uncharacterized protein</fullName>
    </submittedName>
</protein>
<dbReference type="EMBL" id="JADGJQ010000001">
    <property type="protein sequence ID" value="KAJ3185609.1"/>
    <property type="molecule type" value="Genomic_DNA"/>
</dbReference>
<name>A0AAD5XW67_9FUNG</name>
<reference evidence="1" key="1">
    <citation type="submission" date="2020-05" db="EMBL/GenBank/DDBJ databases">
        <title>Phylogenomic resolution of chytrid fungi.</title>
        <authorList>
            <person name="Stajich J.E."/>
            <person name="Amses K."/>
            <person name="Simmons R."/>
            <person name="Seto K."/>
            <person name="Myers J."/>
            <person name="Bonds A."/>
            <person name="Quandt C.A."/>
            <person name="Barry K."/>
            <person name="Liu P."/>
            <person name="Grigoriev I."/>
            <person name="Longcore J.E."/>
            <person name="James T.Y."/>
        </authorList>
    </citation>
    <scope>NUCLEOTIDE SEQUENCE</scope>
    <source>
        <strain evidence="1">JEL0379</strain>
    </source>
</reference>
<organism evidence="1 2">
    <name type="scientific">Geranomyces variabilis</name>
    <dbReference type="NCBI Taxonomy" id="109894"/>
    <lineage>
        <taxon>Eukaryota</taxon>
        <taxon>Fungi</taxon>
        <taxon>Fungi incertae sedis</taxon>
        <taxon>Chytridiomycota</taxon>
        <taxon>Chytridiomycota incertae sedis</taxon>
        <taxon>Chytridiomycetes</taxon>
        <taxon>Spizellomycetales</taxon>
        <taxon>Powellomycetaceae</taxon>
        <taxon>Geranomyces</taxon>
    </lineage>
</organism>
<evidence type="ECO:0000313" key="1">
    <source>
        <dbReference type="EMBL" id="KAJ3185609.1"/>
    </source>
</evidence>
<keyword evidence="2" id="KW-1185">Reference proteome</keyword>